<comment type="caution">
    <text evidence="2">The sequence shown here is derived from an EMBL/GenBank/DDBJ whole genome shotgun (WGS) entry which is preliminary data.</text>
</comment>
<keyword evidence="3" id="KW-1185">Reference proteome</keyword>
<gene>
    <name evidence="2" type="ORF">PCANC_07387</name>
</gene>
<name>A0A2N5T5F4_9BASI</name>
<feature type="region of interest" description="Disordered" evidence="1">
    <location>
        <begin position="1"/>
        <end position="74"/>
    </location>
</feature>
<dbReference type="Proteomes" id="UP000235388">
    <property type="component" value="Unassembled WGS sequence"/>
</dbReference>
<evidence type="ECO:0000313" key="2">
    <source>
        <dbReference type="EMBL" id="PLW20700.1"/>
    </source>
</evidence>
<feature type="compositionally biased region" description="Low complexity" evidence="1">
    <location>
        <begin position="44"/>
        <end position="69"/>
    </location>
</feature>
<feature type="compositionally biased region" description="Basic and acidic residues" evidence="1">
    <location>
        <begin position="209"/>
        <end position="221"/>
    </location>
</feature>
<proteinExistence type="predicted"/>
<reference evidence="2 3" key="1">
    <citation type="submission" date="2017-11" db="EMBL/GenBank/DDBJ databases">
        <title>De novo assembly and phasing of dikaryotic genomes from two isolates of Puccinia coronata f. sp. avenae, the causal agent of oat crown rust.</title>
        <authorList>
            <person name="Miller M.E."/>
            <person name="Zhang Y."/>
            <person name="Omidvar V."/>
            <person name="Sperschneider J."/>
            <person name="Schwessinger B."/>
            <person name="Raley C."/>
            <person name="Palmer J.M."/>
            <person name="Garnica D."/>
            <person name="Upadhyaya N."/>
            <person name="Rathjen J."/>
            <person name="Taylor J.M."/>
            <person name="Park R.F."/>
            <person name="Dodds P.N."/>
            <person name="Hirsch C.D."/>
            <person name="Kianian S.F."/>
            <person name="Figueroa M."/>
        </authorList>
    </citation>
    <scope>NUCLEOTIDE SEQUENCE [LARGE SCALE GENOMIC DNA]</scope>
    <source>
        <strain evidence="2">12NC29</strain>
    </source>
</reference>
<feature type="compositionally biased region" description="Polar residues" evidence="1">
    <location>
        <begin position="188"/>
        <end position="200"/>
    </location>
</feature>
<evidence type="ECO:0000313" key="3">
    <source>
        <dbReference type="Proteomes" id="UP000235388"/>
    </source>
</evidence>
<feature type="compositionally biased region" description="Acidic residues" evidence="1">
    <location>
        <begin position="248"/>
        <end position="262"/>
    </location>
</feature>
<accession>A0A2N5T5F4</accession>
<dbReference type="EMBL" id="PGCJ01000793">
    <property type="protein sequence ID" value="PLW20700.1"/>
    <property type="molecule type" value="Genomic_DNA"/>
</dbReference>
<dbReference type="AlphaFoldDB" id="A0A2N5T5F4"/>
<dbReference type="OrthoDB" id="2504027at2759"/>
<protein>
    <submittedName>
        <fullName evidence="2">Uncharacterized protein</fullName>
    </submittedName>
</protein>
<evidence type="ECO:0000256" key="1">
    <source>
        <dbReference type="SAM" id="MobiDB-lite"/>
    </source>
</evidence>
<sequence>MEETPATRIPSTLTNYPQSTDAGSSGLVDQVQRYSRQLKDALLTNQNHHPQQHPSSSSASTQARTGTSSDLPISRITLSRKDKLVMKGKLAQSMNDLIAVYRTLLDASAHDNLVKSDLDNIGSHFRRTIVEAKGQDKRQEMHGASSRRIIEHGIGKKKSIVHKELSGTPAHGTTPTPSPSSPSSSSPRNHLQEQNTSSTIEKNKRLKLASHDGHDEPRKIPAQDPSLPHIRQVVKTCHPDYQAHTNQNDEESSSDDDDDDDELKVYDE</sequence>
<feature type="region of interest" description="Disordered" evidence="1">
    <location>
        <begin position="134"/>
        <end position="268"/>
    </location>
</feature>
<feature type="compositionally biased region" description="Polar residues" evidence="1">
    <location>
        <begin position="9"/>
        <end position="23"/>
    </location>
</feature>
<organism evidence="2 3">
    <name type="scientific">Puccinia coronata f. sp. avenae</name>
    <dbReference type="NCBI Taxonomy" id="200324"/>
    <lineage>
        <taxon>Eukaryota</taxon>
        <taxon>Fungi</taxon>
        <taxon>Dikarya</taxon>
        <taxon>Basidiomycota</taxon>
        <taxon>Pucciniomycotina</taxon>
        <taxon>Pucciniomycetes</taxon>
        <taxon>Pucciniales</taxon>
        <taxon>Pucciniaceae</taxon>
        <taxon>Puccinia</taxon>
    </lineage>
</organism>